<keyword evidence="4" id="KW-1185">Reference proteome</keyword>
<dbReference type="EMBL" id="RHIB01000002">
    <property type="protein sequence ID" value="RNA67569.1"/>
    <property type="molecule type" value="Genomic_DNA"/>
</dbReference>
<dbReference type="Proteomes" id="UP000278746">
    <property type="component" value="Unassembled WGS sequence"/>
</dbReference>
<keyword evidence="3" id="KW-0282">Flagellum</keyword>
<dbReference type="OrthoDB" id="2381500at2"/>
<proteinExistence type="predicted"/>
<feature type="region of interest" description="Disordered" evidence="2">
    <location>
        <begin position="137"/>
        <end position="163"/>
    </location>
</feature>
<feature type="compositionally biased region" description="Basic and acidic residues" evidence="2">
    <location>
        <begin position="141"/>
        <end position="163"/>
    </location>
</feature>
<dbReference type="InterPro" id="IPR036679">
    <property type="entry name" value="FlgN-like_sf"/>
</dbReference>
<sequence>MNGVVLTAVLKELTQLHQLFNELAKEKTEAVRKGQIEDLEKIMKQETACIHQLKKLEEKRQRATSVWLETQGLVKENVTVEEIIPYLDDEEQKELTLWQTRLLEQITMWKEQNDLNEQLIEESLRFVNMSLDVFQPNRSENYSRPDTGHSHTEERRSIFDSKA</sequence>
<dbReference type="InterPro" id="IPR007809">
    <property type="entry name" value="FlgN-like"/>
</dbReference>
<evidence type="ECO:0000313" key="3">
    <source>
        <dbReference type="EMBL" id="RNA67569.1"/>
    </source>
</evidence>
<evidence type="ECO:0000256" key="2">
    <source>
        <dbReference type="SAM" id="MobiDB-lite"/>
    </source>
</evidence>
<keyword evidence="3" id="KW-0966">Cell projection</keyword>
<name>A0A3M7TQW7_9BACI</name>
<keyword evidence="1" id="KW-1005">Bacterial flagellum biogenesis</keyword>
<keyword evidence="3" id="KW-0969">Cilium</keyword>
<dbReference type="Pfam" id="PF05130">
    <property type="entry name" value="FlgN"/>
    <property type="match status" value="1"/>
</dbReference>
<protein>
    <submittedName>
        <fullName evidence="3">Flagellar protein FlgN</fullName>
    </submittedName>
</protein>
<evidence type="ECO:0000313" key="4">
    <source>
        <dbReference type="Proteomes" id="UP000278746"/>
    </source>
</evidence>
<dbReference type="SUPFAM" id="SSF140566">
    <property type="entry name" value="FlgN-like"/>
    <property type="match status" value="1"/>
</dbReference>
<dbReference type="AlphaFoldDB" id="A0A3M7TQW7"/>
<gene>
    <name evidence="3" type="ORF">EBO34_12640</name>
</gene>
<accession>A0A3M7TQW7</accession>
<dbReference type="GO" id="GO:0044780">
    <property type="term" value="P:bacterial-type flagellum assembly"/>
    <property type="evidence" value="ECO:0007669"/>
    <property type="project" value="InterPro"/>
</dbReference>
<reference evidence="3 4" key="1">
    <citation type="submission" date="2018-10" db="EMBL/GenBank/DDBJ databases">
        <title>Bacillus Keqinensis sp. nov., a moderately halophilic bacterium isolated from a saline-alkaline lake.</title>
        <authorList>
            <person name="Wang H."/>
        </authorList>
    </citation>
    <scope>NUCLEOTIDE SEQUENCE [LARGE SCALE GENOMIC DNA]</scope>
    <source>
        <strain evidence="3 4">KQ-3</strain>
    </source>
</reference>
<evidence type="ECO:0000256" key="1">
    <source>
        <dbReference type="ARBA" id="ARBA00022795"/>
    </source>
</evidence>
<organism evidence="3 4">
    <name type="scientific">Alteribacter keqinensis</name>
    <dbReference type="NCBI Taxonomy" id="2483800"/>
    <lineage>
        <taxon>Bacteria</taxon>
        <taxon>Bacillati</taxon>
        <taxon>Bacillota</taxon>
        <taxon>Bacilli</taxon>
        <taxon>Bacillales</taxon>
        <taxon>Bacillaceae</taxon>
        <taxon>Alteribacter</taxon>
    </lineage>
</organism>
<comment type="caution">
    <text evidence="3">The sequence shown here is derived from an EMBL/GenBank/DDBJ whole genome shotgun (WGS) entry which is preliminary data.</text>
</comment>
<dbReference type="Gene3D" id="1.20.58.300">
    <property type="entry name" value="FlgN-like"/>
    <property type="match status" value="1"/>
</dbReference>